<evidence type="ECO:0000313" key="2">
    <source>
        <dbReference type="Proteomes" id="UP001501578"/>
    </source>
</evidence>
<evidence type="ECO:0000313" key="1">
    <source>
        <dbReference type="EMBL" id="GAA0912530.1"/>
    </source>
</evidence>
<proteinExistence type="predicted"/>
<reference evidence="2" key="1">
    <citation type="journal article" date="2019" name="Int. J. Syst. Evol. Microbiol.">
        <title>The Global Catalogue of Microorganisms (GCM) 10K type strain sequencing project: providing services to taxonomists for standard genome sequencing and annotation.</title>
        <authorList>
            <consortium name="The Broad Institute Genomics Platform"/>
            <consortium name="The Broad Institute Genome Sequencing Center for Infectious Disease"/>
            <person name="Wu L."/>
            <person name="Ma J."/>
        </authorList>
    </citation>
    <scope>NUCLEOTIDE SEQUENCE [LARGE SCALE GENOMIC DNA]</scope>
    <source>
        <strain evidence="2">JCM 11136</strain>
    </source>
</reference>
<organism evidence="1 2">
    <name type="scientific">Nonomuraea longicatena</name>
    <dbReference type="NCBI Taxonomy" id="83682"/>
    <lineage>
        <taxon>Bacteria</taxon>
        <taxon>Bacillati</taxon>
        <taxon>Actinomycetota</taxon>
        <taxon>Actinomycetes</taxon>
        <taxon>Streptosporangiales</taxon>
        <taxon>Streptosporangiaceae</taxon>
        <taxon>Nonomuraea</taxon>
    </lineage>
</organism>
<name>A0ABP3Z546_9ACTN</name>
<comment type="caution">
    <text evidence="1">The sequence shown here is derived from an EMBL/GenBank/DDBJ whole genome shotgun (WGS) entry which is preliminary data.</text>
</comment>
<accession>A0ABP3Z546</accession>
<dbReference type="EMBL" id="BAAAHQ010000001">
    <property type="protein sequence ID" value="GAA0912530.1"/>
    <property type="molecule type" value="Genomic_DNA"/>
</dbReference>
<gene>
    <name evidence="1" type="ORF">GCM10009560_03350</name>
</gene>
<sequence length="59" mass="5802">MLLASNYCVEWGGGRAGGTGRDPGKSGVVTVGRGQGRSVFLEAAGRSAAGGGEGGFCRN</sequence>
<dbReference type="Proteomes" id="UP001501578">
    <property type="component" value="Unassembled WGS sequence"/>
</dbReference>
<protein>
    <submittedName>
        <fullName evidence="1">Uncharacterized protein</fullName>
    </submittedName>
</protein>
<keyword evidence="2" id="KW-1185">Reference proteome</keyword>